<keyword evidence="2" id="KW-1003">Cell membrane</keyword>
<feature type="region of interest" description="Disordered" evidence="6">
    <location>
        <begin position="656"/>
        <end position="708"/>
    </location>
</feature>
<evidence type="ECO:0000256" key="4">
    <source>
        <dbReference type="ARBA" id="ARBA00022989"/>
    </source>
</evidence>
<evidence type="ECO:0000256" key="1">
    <source>
        <dbReference type="ARBA" id="ARBA00004651"/>
    </source>
</evidence>
<evidence type="ECO:0000313" key="8">
    <source>
        <dbReference type="Proteomes" id="UP000581087"/>
    </source>
</evidence>
<proteinExistence type="predicted"/>
<sequence length="708" mass="76529">MPDLVLTRLHLPRPLGADSVTRLMARLMSVDAPRPLIFEVHASADGVKHLVGYPSAATPRLKRLLQGHLPGLALEPATRPDVAAVSRIVAHPGVLPLADIDPEQVASAIYQALAARRGEDHVALQLILGRTHAARSVSAKSADPMQPLASLVFEGVRAVEPETRRRLQQRAAQPTTAATLRIGVIAGNQKRTGALVWEVFGAVQLLQSPELRLSLNYDSSSRWRAATARAAFRLSPDELTSMLAWPLGERDYPGIAGAHPRRLPVLEIVSATSSVFATGTAPGPERLIGMDPASRLQHLVATGPTGSGKSTVLEHLILSDIEAGRACVVVEPKAQLIDSVLDRIAPERAECVVVLDAADAMPVGFNPLDIGDRDPDVVVDGIIAALAAVFEEGWGPRTEYLIHGALLSLARAGQRATDPYTLIELPRLLTDVAFRRPVIAAIQDDATLASFWAEFEELSPAQRAAMVAAPLNKLRKILLRGPLVRMLGQARPRFRLRDVFRERSVVLVPLNDALIGTGAAKLLGSLIVAELWNATLERAREKHPTKRPGMVFVDEVQNYLHLPTSIADALATSRSYGVAWHLAHQYRGQLPPAMRAALDTNARSKICFAVGPDDARDLARMAPQLSADDFQALPRFEIYAHLVAGGVPVEWCSGRTLPPRPALGTRAKVRQRSRDRYGALPPTTSEAAATTSPKEQAGRPTNQKARRA</sequence>
<evidence type="ECO:0000313" key="7">
    <source>
        <dbReference type="EMBL" id="NYD66393.1"/>
    </source>
</evidence>
<dbReference type="AlphaFoldDB" id="A0A852SCW5"/>
<dbReference type="EMBL" id="JACCBI010000001">
    <property type="protein sequence ID" value="NYD66393.1"/>
    <property type="molecule type" value="Genomic_DNA"/>
</dbReference>
<evidence type="ECO:0000256" key="6">
    <source>
        <dbReference type="SAM" id="MobiDB-lite"/>
    </source>
</evidence>
<dbReference type="InterPro" id="IPR051539">
    <property type="entry name" value="T4SS-coupling_protein"/>
</dbReference>
<evidence type="ECO:0000256" key="2">
    <source>
        <dbReference type="ARBA" id="ARBA00022475"/>
    </source>
</evidence>
<accession>A0A852SCW5</accession>
<dbReference type="Gene3D" id="3.40.50.300">
    <property type="entry name" value="P-loop containing nucleotide triphosphate hydrolases"/>
    <property type="match status" value="2"/>
</dbReference>
<dbReference type="PANTHER" id="PTHR37937:SF1">
    <property type="entry name" value="CONJUGATIVE TRANSFER: DNA TRANSPORT"/>
    <property type="match status" value="1"/>
</dbReference>
<dbReference type="Proteomes" id="UP000581087">
    <property type="component" value="Unassembled WGS sequence"/>
</dbReference>
<feature type="compositionally biased region" description="Polar residues" evidence="6">
    <location>
        <begin position="699"/>
        <end position="708"/>
    </location>
</feature>
<keyword evidence="3" id="KW-0812">Transmembrane</keyword>
<dbReference type="GO" id="GO:0005524">
    <property type="term" value="F:ATP binding"/>
    <property type="evidence" value="ECO:0007669"/>
    <property type="project" value="UniProtKB-KW"/>
</dbReference>
<dbReference type="PANTHER" id="PTHR37937">
    <property type="entry name" value="CONJUGATIVE TRANSFER: DNA TRANSPORT"/>
    <property type="match status" value="1"/>
</dbReference>
<evidence type="ECO:0000256" key="3">
    <source>
        <dbReference type="ARBA" id="ARBA00022692"/>
    </source>
</evidence>
<comment type="subcellular location">
    <subcellularLocation>
        <location evidence="1">Cell membrane</location>
        <topology evidence="1">Multi-pass membrane protein</topology>
    </subcellularLocation>
</comment>
<protein>
    <submittedName>
        <fullName evidence="7">Energy-coupling factor transporter ATP-binding protein EcfA2</fullName>
    </submittedName>
</protein>
<comment type="caution">
    <text evidence="7">The sequence shown here is derived from an EMBL/GenBank/DDBJ whole genome shotgun (WGS) entry which is preliminary data.</text>
</comment>
<feature type="compositionally biased region" description="Low complexity" evidence="6">
    <location>
        <begin position="679"/>
        <end position="693"/>
    </location>
</feature>
<keyword evidence="7" id="KW-0067">ATP-binding</keyword>
<dbReference type="RefSeq" id="WP_164989924.1">
    <property type="nucleotide sequence ID" value="NZ_JACCBI010000001.1"/>
</dbReference>
<reference evidence="7 8" key="1">
    <citation type="submission" date="2020-07" db="EMBL/GenBank/DDBJ databases">
        <title>Sequencing the genomes of 1000 actinobacteria strains.</title>
        <authorList>
            <person name="Klenk H.-P."/>
        </authorList>
    </citation>
    <scope>NUCLEOTIDE SEQUENCE [LARGE SCALE GENOMIC DNA]</scope>
    <source>
        <strain evidence="7 8">DSM 23870</strain>
    </source>
</reference>
<keyword evidence="4" id="KW-1133">Transmembrane helix</keyword>
<keyword evidence="7" id="KW-0547">Nucleotide-binding</keyword>
<dbReference type="SUPFAM" id="SSF52540">
    <property type="entry name" value="P-loop containing nucleoside triphosphate hydrolases"/>
    <property type="match status" value="1"/>
</dbReference>
<keyword evidence="5" id="KW-0472">Membrane</keyword>
<evidence type="ECO:0000256" key="5">
    <source>
        <dbReference type="ARBA" id="ARBA00023136"/>
    </source>
</evidence>
<gene>
    <name evidence="7" type="ORF">BJ972_000912</name>
</gene>
<name>A0A852SCW5_9MICO</name>
<dbReference type="InterPro" id="IPR027417">
    <property type="entry name" value="P-loop_NTPase"/>
</dbReference>
<organism evidence="7 8">
    <name type="scientific">Agromyces atrinae</name>
    <dbReference type="NCBI Taxonomy" id="592376"/>
    <lineage>
        <taxon>Bacteria</taxon>
        <taxon>Bacillati</taxon>
        <taxon>Actinomycetota</taxon>
        <taxon>Actinomycetes</taxon>
        <taxon>Micrococcales</taxon>
        <taxon>Microbacteriaceae</taxon>
        <taxon>Agromyces</taxon>
    </lineage>
</organism>
<dbReference type="GO" id="GO:0005886">
    <property type="term" value="C:plasma membrane"/>
    <property type="evidence" value="ECO:0007669"/>
    <property type="project" value="UniProtKB-SubCell"/>
</dbReference>